<name>A0A8T0PAP5_PANVG</name>
<dbReference type="AlphaFoldDB" id="A0A8T0PAP5"/>
<evidence type="ECO:0000313" key="2">
    <source>
        <dbReference type="EMBL" id="KAG2557739.1"/>
    </source>
</evidence>
<sequence length="242" mass="25262">DFVHPPPRATRTLGVPTVCNSGTGNGGRPPIRGRQLNFGAAGSRSTGDGGSGGPMPSRAAGGGGNAAAMSAPARQRACGSGRRNDRGCGGRAASAATTGHRQAQAAAYENIESGDEDEDINEHLDSSGGSMGKPWLKKLKYGPPPYLDDLEVMFHGNTVDGTIVYIPGQDFYEAEENNEDDGGQDADDFGGTHMSTSTRSLKRPSCSTTNTCTSPIKKSKSPIVRIMKQIATKFSESVDVNQ</sequence>
<feature type="non-terminal residue" evidence="2">
    <location>
        <position position="1"/>
    </location>
</feature>
<feature type="compositionally biased region" description="Low complexity" evidence="1">
    <location>
        <begin position="66"/>
        <end position="77"/>
    </location>
</feature>
<feature type="compositionally biased region" description="Low complexity" evidence="1">
    <location>
        <begin position="205"/>
        <end position="214"/>
    </location>
</feature>
<evidence type="ECO:0000256" key="1">
    <source>
        <dbReference type="SAM" id="MobiDB-lite"/>
    </source>
</evidence>
<reference evidence="2" key="1">
    <citation type="submission" date="2020-05" db="EMBL/GenBank/DDBJ databases">
        <title>WGS assembly of Panicum virgatum.</title>
        <authorList>
            <person name="Lovell J.T."/>
            <person name="Jenkins J."/>
            <person name="Shu S."/>
            <person name="Juenger T.E."/>
            <person name="Schmutz J."/>
        </authorList>
    </citation>
    <scope>NUCLEOTIDE SEQUENCE</scope>
    <source>
        <strain evidence="2">AP13</strain>
    </source>
</reference>
<evidence type="ECO:0000313" key="3">
    <source>
        <dbReference type="Proteomes" id="UP000823388"/>
    </source>
</evidence>
<accession>A0A8T0PAP5</accession>
<dbReference type="Proteomes" id="UP000823388">
    <property type="component" value="Chromosome 8N"/>
</dbReference>
<proteinExistence type="predicted"/>
<dbReference type="PANTHER" id="PTHR47069:SF11">
    <property type="entry name" value="OS04G0275550 PROTEIN"/>
    <property type="match status" value="1"/>
</dbReference>
<organism evidence="2 3">
    <name type="scientific">Panicum virgatum</name>
    <name type="common">Blackwell switchgrass</name>
    <dbReference type="NCBI Taxonomy" id="38727"/>
    <lineage>
        <taxon>Eukaryota</taxon>
        <taxon>Viridiplantae</taxon>
        <taxon>Streptophyta</taxon>
        <taxon>Embryophyta</taxon>
        <taxon>Tracheophyta</taxon>
        <taxon>Spermatophyta</taxon>
        <taxon>Magnoliopsida</taxon>
        <taxon>Liliopsida</taxon>
        <taxon>Poales</taxon>
        <taxon>Poaceae</taxon>
        <taxon>PACMAD clade</taxon>
        <taxon>Panicoideae</taxon>
        <taxon>Panicodae</taxon>
        <taxon>Paniceae</taxon>
        <taxon>Panicinae</taxon>
        <taxon>Panicum</taxon>
        <taxon>Panicum sect. Hiantes</taxon>
    </lineage>
</organism>
<feature type="region of interest" description="Disordered" evidence="1">
    <location>
        <begin position="1"/>
        <end position="101"/>
    </location>
</feature>
<keyword evidence="3" id="KW-1185">Reference proteome</keyword>
<gene>
    <name evidence="2" type="ORF">PVAP13_8NG223601</name>
</gene>
<dbReference type="PANTHER" id="PTHR47069">
    <property type="match status" value="1"/>
</dbReference>
<feature type="compositionally biased region" description="Acidic residues" evidence="1">
    <location>
        <begin position="174"/>
        <end position="188"/>
    </location>
</feature>
<comment type="caution">
    <text evidence="2">The sequence shown here is derived from an EMBL/GenBank/DDBJ whole genome shotgun (WGS) entry which is preliminary data.</text>
</comment>
<dbReference type="EMBL" id="CM029052">
    <property type="protein sequence ID" value="KAG2557739.1"/>
    <property type="molecule type" value="Genomic_DNA"/>
</dbReference>
<feature type="region of interest" description="Disordered" evidence="1">
    <location>
        <begin position="174"/>
        <end position="215"/>
    </location>
</feature>
<protein>
    <submittedName>
        <fullName evidence="2">Uncharacterized protein</fullName>
    </submittedName>
</protein>